<feature type="coiled-coil region" evidence="3">
    <location>
        <begin position="64"/>
        <end position="147"/>
    </location>
</feature>
<accession>A0A0M8ML46</accession>
<evidence type="ECO:0000313" key="6">
    <source>
        <dbReference type="Proteomes" id="UP000037751"/>
    </source>
</evidence>
<evidence type="ECO:0000256" key="2">
    <source>
        <dbReference type="ARBA" id="ARBA00023054"/>
    </source>
</evidence>
<dbReference type="RefSeq" id="XP_017992308.1">
    <property type="nucleotide sequence ID" value="XM_018135684.1"/>
</dbReference>
<feature type="region of interest" description="Disordered" evidence="4">
    <location>
        <begin position="1"/>
        <end position="27"/>
    </location>
</feature>
<evidence type="ECO:0000256" key="3">
    <source>
        <dbReference type="SAM" id="Coils"/>
    </source>
</evidence>
<organism evidence="5 6">
    <name type="scientific">Malassezia pachydermatis</name>
    <dbReference type="NCBI Taxonomy" id="77020"/>
    <lineage>
        <taxon>Eukaryota</taxon>
        <taxon>Fungi</taxon>
        <taxon>Dikarya</taxon>
        <taxon>Basidiomycota</taxon>
        <taxon>Ustilaginomycotina</taxon>
        <taxon>Malasseziomycetes</taxon>
        <taxon>Malasseziales</taxon>
        <taxon>Malasseziaceae</taxon>
        <taxon>Malassezia</taxon>
    </lineage>
</organism>
<dbReference type="OrthoDB" id="3973241at2759"/>
<dbReference type="InterPro" id="IPR005024">
    <property type="entry name" value="Snf7_fam"/>
</dbReference>
<protein>
    <submittedName>
        <fullName evidence="5">Vps60 involved in vacuolar protein sorting</fullName>
    </submittedName>
</protein>
<sequence>MQRLFGLSQNKPKPDLQKAISSTDERADATQVKISRLDAELGRYRDQMKKMRDGPGKNAVQQRALRVLRQKRMYEAQMEQLTQQSFNMEQSMMATENLRNTMATVDAMKQANKDLRRTYGNLNIDKIERIQDEMEDLLEQSSALQETLSRSYALPDDIDEEDLEAELEALEEEPLEQDMEIPSYLQNAPQAAPAQPDFVDELPDKEEVCVSSY</sequence>
<keyword evidence="6" id="KW-1185">Reference proteome</keyword>
<dbReference type="STRING" id="77020.A0A0M8ML46"/>
<dbReference type="GO" id="GO:0006900">
    <property type="term" value="P:vesicle budding from membrane"/>
    <property type="evidence" value="ECO:0007669"/>
    <property type="project" value="TreeGrafter"/>
</dbReference>
<dbReference type="EMBL" id="LGAV01000003">
    <property type="protein sequence ID" value="KOS14676.1"/>
    <property type="molecule type" value="Genomic_DNA"/>
</dbReference>
<dbReference type="GeneID" id="28727559"/>
<name>A0A0M8ML46_9BASI</name>
<gene>
    <name evidence="5" type="ORF">Malapachy_1175</name>
</gene>
<dbReference type="GO" id="GO:0005771">
    <property type="term" value="C:multivesicular body"/>
    <property type="evidence" value="ECO:0007669"/>
    <property type="project" value="TreeGrafter"/>
</dbReference>
<keyword evidence="2 3" id="KW-0175">Coiled coil</keyword>
<dbReference type="AlphaFoldDB" id="A0A0M8ML46"/>
<proteinExistence type="inferred from homology"/>
<evidence type="ECO:0000313" key="5">
    <source>
        <dbReference type="EMBL" id="KOS14676.1"/>
    </source>
</evidence>
<evidence type="ECO:0000256" key="1">
    <source>
        <dbReference type="ARBA" id="ARBA00006190"/>
    </source>
</evidence>
<comment type="similarity">
    <text evidence="1">Belongs to the SNF7 family.</text>
</comment>
<dbReference type="Proteomes" id="UP000037751">
    <property type="component" value="Unassembled WGS sequence"/>
</dbReference>
<dbReference type="Gene3D" id="6.10.250.1710">
    <property type="match status" value="1"/>
</dbReference>
<dbReference type="PANTHER" id="PTHR22761:SF12">
    <property type="entry name" value="CHARGED MULTIVESICULAR BODY PROTEIN 5"/>
    <property type="match status" value="1"/>
</dbReference>
<dbReference type="PANTHER" id="PTHR22761">
    <property type="entry name" value="CHARGED MULTIVESICULAR BODY PROTEIN"/>
    <property type="match status" value="1"/>
</dbReference>
<reference evidence="5 6" key="1">
    <citation type="submission" date="2015-07" db="EMBL/GenBank/DDBJ databases">
        <title>Draft Genome Sequence of Malassezia furfur CBS1878 and Malassezia pachydermatis CBS1879.</title>
        <authorList>
            <person name="Triana S."/>
            <person name="Ohm R."/>
            <person name="Gonzalez A."/>
            <person name="DeCock H."/>
            <person name="Restrepo S."/>
            <person name="Celis A."/>
        </authorList>
    </citation>
    <scope>NUCLEOTIDE SEQUENCE [LARGE SCALE GENOMIC DNA]</scope>
    <source>
        <strain evidence="5 6">CBS 1879</strain>
    </source>
</reference>
<dbReference type="Pfam" id="PF03357">
    <property type="entry name" value="Snf7"/>
    <property type="match status" value="1"/>
</dbReference>
<dbReference type="Gene3D" id="1.10.287.1060">
    <property type="entry name" value="ESAT-6-like"/>
    <property type="match status" value="1"/>
</dbReference>
<evidence type="ECO:0000256" key="4">
    <source>
        <dbReference type="SAM" id="MobiDB-lite"/>
    </source>
</evidence>
<comment type="caution">
    <text evidence="5">The sequence shown here is derived from an EMBL/GenBank/DDBJ whole genome shotgun (WGS) entry which is preliminary data.</text>
</comment>
<dbReference type="VEuPathDB" id="FungiDB:Malapachy_1175"/>
<dbReference type="GO" id="GO:0032511">
    <property type="term" value="P:late endosome to vacuole transport via multivesicular body sorting pathway"/>
    <property type="evidence" value="ECO:0007669"/>
    <property type="project" value="TreeGrafter"/>
</dbReference>